<feature type="domain" description="3-hydroxyacyl-CoA dehydrogenase C-terminal" evidence="2">
    <location>
        <begin position="193"/>
        <end position="289"/>
    </location>
</feature>
<accession>A0A221KEG5</accession>
<dbReference type="EMBL" id="CP022423">
    <property type="protein sequence ID" value="ASM77365.1"/>
    <property type="molecule type" value="Genomic_DNA"/>
</dbReference>
<dbReference type="InterPro" id="IPR008927">
    <property type="entry name" value="6-PGluconate_DH-like_C_sf"/>
</dbReference>
<dbReference type="SUPFAM" id="SSF51735">
    <property type="entry name" value="NAD(P)-binding Rossmann-fold domains"/>
    <property type="match status" value="1"/>
</dbReference>
<evidence type="ECO:0000313" key="5">
    <source>
        <dbReference type="Proteomes" id="UP000199729"/>
    </source>
</evidence>
<feature type="domain" description="3-hydroxyacyl-CoA dehydrogenase NAD binding" evidence="3">
    <location>
        <begin position="13"/>
        <end position="190"/>
    </location>
</feature>
<dbReference type="Gene3D" id="1.10.1040.50">
    <property type="match status" value="1"/>
</dbReference>
<dbReference type="Pfam" id="PF00725">
    <property type="entry name" value="3HCDH"/>
    <property type="match status" value="2"/>
</dbReference>
<keyword evidence="5" id="KW-1185">Reference proteome</keyword>
<dbReference type="SUPFAM" id="SSF48179">
    <property type="entry name" value="6-phosphogluconate dehydrogenase C-terminal domain-like"/>
    <property type="match status" value="2"/>
</dbReference>
<sequence length="596" mass="62297">MSATDFNLSGVPVLVVGAGIMGAGIAQVAAQAGHPVMLFDVKAGAAAQALDKLATSLHMLAAKGKLKPEAVAATLARLRAVDTLTEAKDAGLVVEAILEKLDAKRSLFRELEGRVSPACVLATNTSSISVTAIANGLQHPERLVGMHFFNPVPLMKLVEVVSGLHTAPAVAEAIHALSGAWGKTAVHAKSTPGFIVNRIARPFYAETLALLAEQAGTPAELDACLRGAGFRMGPCELMDLIGHDTNFSVTQSVYEANFFDKRFVPSLVQRELVEGGLLGRKSGRGFYDYRAGASGSAVAPSPQPLSHEGRGALIDAQVEVTLHGRGAVAELLAERLRAAGQTFSTDRTTAWCGLVLRQASNVGVFGDALPSPQPLSPDGRGALKSFLPLPLGERAGVRGQHANDDMTPTLRRASTCQVLRLTDGRPAAQVAMEEAVSDLALFDLPTAQAGANASLSQSPSPLVGEGLGRGGAPLAWTPAVSASSAWVAAAPQWLAALGFTPQRLADAPGLAVARTVAMLINEASDAVHQGVCSETGADTAMKLGVNYPAGPFEWLAHWGAAPVVRLLDALDAHYRGERYRVSPHLRQRVWQEGTPA</sequence>
<proteinExistence type="predicted"/>
<dbReference type="AlphaFoldDB" id="A0A221KEG5"/>
<evidence type="ECO:0000313" key="4">
    <source>
        <dbReference type="EMBL" id="ASM77365.1"/>
    </source>
</evidence>
<dbReference type="Gene3D" id="1.10.1040.10">
    <property type="entry name" value="N-(1-d-carboxylethyl)-l-norvaline Dehydrogenase, domain 2"/>
    <property type="match status" value="1"/>
</dbReference>
<evidence type="ECO:0000256" key="1">
    <source>
        <dbReference type="ARBA" id="ARBA00023002"/>
    </source>
</evidence>
<name>A0A221KEG5_VITFI</name>
<dbReference type="RefSeq" id="WP_198301677.1">
    <property type="nucleotide sequence ID" value="NZ_CP022423.1"/>
</dbReference>
<dbReference type="InterPro" id="IPR036291">
    <property type="entry name" value="NAD(P)-bd_dom_sf"/>
</dbReference>
<dbReference type="Gene3D" id="3.40.50.720">
    <property type="entry name" value="NAD(P)-binding Rossmann-like Domain"/>
    <property type="match status" value="1"/>
</dbReference>
<dbReference type="InterPro" id="IPR006108">
    <property type="entry name" value="3HC_DH_C"/>
</dbReference>
<dbReference type="FunFam" id="3.40.50.720:FF:000009">
    <property type="entry name" value="Fatty oxidation complex, alpha subunit"/>
    <property type="match status" value="1"/>
</dbReference>
<keyword evidence="1" id="KW-0560">Oxidoreductase</keyword>
<dbReference type="PANTHER" id="PTHR48075:SF5">
    <property type="entry name" value="3-HYDROXYBUTYRYL-COA DEHYDROGENASE"/>
    <property type="match status" value="1"/>
</dbReference>
<protein>
    <submittedName>
        <fullName evidence="4">3-hydroxyacyl-CoA dehydrogenase 3-hydroxybutyryl-CoA dehydrogenase</fullName>
    </submittedName>
</protein>
<gene>
    <name evidence="4" type="ORF">VITFI_CDS1587</name>
</gene>
<evidence type="ECO:0000259" key="2">
    <source>
        <dbReference type="Pfam" id="PF00725"/>
    </source>
</evidence>
<reference evidence="4 5" key="1">
    <citation type="submission" date="2017-07" db="EMBL/GenBank/DDBJ databases">
        <title>Complete Genome Sequence of the cosmetic ferment Vitreoscilla filiformis (ATCC15551).</title>
        <authorList>
            <person name="Contreras S."/>
            <person name="Sagory-Zalkind P."/>
            <person name="Blanquart H."/>
            <person name="Iltis A."/>
            <person name="Morand S.C."/>
        </authorList>
    </citation>
    <scope>NUCLEOTIDE SEQUENCE [LARGE SCALE GENOMIC DNA]</scope>
    <source>
        <strain evidence="4 5">ATCC 15551</strain>
    </source>
</reference>
<dbReference type="PANTHER" id="PTHR48075">
    <property type="entry name" value="3-HYDROXYACYL-COA DEHYDROGENASE FAMILY PROTEIN"/>
    <property type="match status" value="1"/>
</dbReference>
<dbReference type="InterPro" id="IPR013328">
    <property type="entry name" value="6PGD_dom2"/>
</dbReference>
<dbReference type="InterPro" id="IPR006176">
    <property type="entry name" value="3-OHacyl-CoA_DH_NAD-bd"/>
</dbReference>
<feature type="domain" description="3-hydroxyacyl-CoA dehydrogenase C-terminal" evidence="2">
    <location>
        <begin position="509"/>
        <end position="589"/>
    </location>
</feature>
<dbReference type="Pfam" id="PF02737">
    <property type="entry name" value="3HCDH_N"/>
    <property type="match status" value="1"/>
</dbReference>
<evidence type="ECO:0000259" key="3">
    <source>
        <dbReference type="Pfam" id="PF02737"/>
    </source>
</evidence>
<dbReference type="GO" id="GO:0006631">
    <property type="term" value="P:fatty acid metabolic process"/>
    <property type="evidence" value="ECO:0007669"/>
    <property type="project" value="InterPro"/>
</dbReference>
<dbReference type="Proteomes" id="UP000199729">
    <property type="component" value="Chromosome"/>
</dbReference>
<organism evidence="4 5">
    <name type="scientific">Vitreoscilla filiformis</name>
    <dbReference type="NCBI Taxonomy" id="63"/>
    <lineage>
        <taxon>Bacteria</taxon>
        <taxon>Pseudomonadati</taxon>
        <taxon>Pseudomonadota</taxon>
        <taxon>Betaproteobacteria</taxon>
        <taxon>Neisseriales</taxon>
        <taxon>Neisseriaceae</taxon>
        <taxon>Vitreoscilla</taxon>
    </lineage>
</organism>
<dbReference type="GO" id="GO:0016616">
    <property type="term" value="F:oxidoreductase activity, acting on the CH-OH group of donors, NAD or NADP as acceptor"/>
    <property type="evidence" value="ECO:0007669"/>
    <property type="project" value="InterPro"/>
</dbReference>
<dbReference type="GO" id="GO:0070403">
    <property type="term" value="F:NAD+ binding"/>
    <property type="evidence" value="ECO:0007669"/>
    <property type="project" value="InterPro"/>
</dbReference>
<dbReference type="KEGG" id="vff:VITFI_CDS1587"/>